<dbReference type="RefSeq" id="WP_090632113.1">
    <property type="nucleotide sequence ID" value="NZ_CVRB01000001.1"/>
</dbReference>
<dbReference type="CDD" id="cd01949">
    <property type="entry name" value="GGDEF"/>
    <property type="match status" value="1"/>
</dbReference>
<dbReference type="Gene3D" id="3.30.70.270">
    <property type="match status" value="1"/>
</dbReference>
<keyword evidence="7" id="KW-1185">Reference proteome</keyword>
<dbReference type="NCBIfam" id="TIGR00229">
    <property type="entry name" value="sensory_box"/>
    <property type="match status" value="2"/>
</dbReference>
<dbReference type="EMBL" id="CVRB01000001">
    <property type="protein sequence ID" value="CRK81299.1"/>
    <property type="molecule type" value="Genomic_DNA"/>
</dbReference>
<dbReference type="PROSITE" id="PS50883">
    <property type="entry name" value="EAL"/>
    <property type="match status" value="1"/>
</dbReference>
<reference evidence="7" key="1">
    <citation type="submission" date="2015-05" db="EMBL/GenBank/DDBJ databases">
        <authorList>
            <person name="Urmite Genomes"/>
        </authorList>
    </citation>
    <scope>NUCLEOTIDE SEQUENCE [LARGE SCALE GENOMIC DNA]</scope>
    <source>
        <strain evidence="7">LF1</strain>
    </source>
</reference>
<dbReference type="SMART" id="SM00052">
    <property type="entry name" value="EAL"/>
    <property type="match status" value="1"/>
</dbReference>
<feature type="transmembrane region" description="Helical" evidence="1">
    <location>
        <begin position="92"/>
        <end position="112"/>
    </location>
</feature>
<dbReference type="InterPro" id="IPR000700">
    <property type="entry name" value="PAS-assoc_C"/>
</dbReference>
<dbReference type="SMART" id="SM00267">
    <property type="entry name" value="GGDEF"/>
    <property type="match status" value="1"/>
</dbReference>
<dbReference type="PANTHER" id="PTHR44757">
    <property type="entry name" value="DIGUANYLATE CYCLASE DGCP"/>
    <property type="match status" value="1"/>
</dbReference>
<evidence type="ECO:0000259" key="4">
    <source>
        <dbReference type="PROSITE" id="PS50883"/>
    </source>
</evidence>
<dbReference type="Pfam" id="PF08447">
    <property type="entry name" value="PAS_3"/>
    <property type="match status" value="1"/>
</dbReference>
<protein>
    <submittedName>
        <fullName evidence="6">PAS/PAC sensor-containing diguanylate cyclase/phosphodiesterase</fullName>
    </submittedName>
</protein>
<dbReference type="FunFam" id="3.20.20.450:FF:000001">
    <property type="entry name" value="Cyclic di-GMP phosphodiesterase yahA"/>
    <property type="match status" value="1"/>
</dbReference>
<dbReference type="PROSITE" id="PS50112">
    <property type="entry name" value="PAS"/>
    <property type="match status" value="1"/>
</dbReference>
<dbReference type="SMART" id="SM00086">
    <property type="entry name" value="PAC"/>
    <property type="match status" value="2"/>
</dbReference>
<name>A0A0U1NTB5_9BACI</name>
<accession>A0A0U1NTB5</accession>
<dbReference type="InterPro" id="IPR052155">
    <property type="entry name" value="Biofilm_reg_signaling"/>
</dbReference>
<dbReference type="SUPFAM" id="SSF55073">
    <property type="entry name" value="Nucleotide cyclase"/>
    <property type="match status" value="1"/>
</dbReference>
<dbReference type="CDD" id="cd00130">
    <property type="entry name" value="PAS"/>
    <property type="match status" value="1"/>
</dbReference>
<keyword evidence="1" id="KW-1133">Transmembrane helix</keyword>
<dbReference type="SUPFAM" id="SSF55785">
    <property type="entry name" value="PYP-like sensor domain (PAS domain)"/>
    <property type="match status" value="2"/>
</dbReference>
<keyword evidence="1" id="KW-0812">Transmembrane</keyword>
<dbReference type="Gene3D" id="3.30.450.20">
    <property type="entry name" value="PAS domain"/>
    <property type="match status" value="2"/>
</dbReference>
<feature type="transmembrane region" description="Helical" evidence="1">
    <location>
        <begin position="12"/>
        <end position="33"/>
    </location>
</feature>
<dbReference type="PROSITE" id="PS50887">
    <property type="entry name" value="GGDEF"/>
    <property type="match status" value="1"/>
</dbReference>
<dbReference type="OrthoDB" id="9759607at2"/>
<dbReference type="Pfam" id="PF00990">
    <property type="entry name" value="GGDEF"/>
    <property type="match status" value="1"/>
</dbReference>
<sequence>MLDFLSNRLFRISVKNWVFIILLYFFPIFVDLMDLHDQYFHNVLWFFYLIPTIILVYNYGAKLGIFTTGVSSVLFMITEWKQTEGNINHELVTIIELTIVNILITIAVGLLVKRNKEKQVQLNETKNRLESIFHNLDIGIWSMNREQSLLISNGTEKIYGLPPEKEERNIQFWKKSIYQEDLHIIDKINQKWGNQDDYEYEYRIIRPSGEIRWIRDRGIPVFNENGDLIRYDGTYVDITKQKELGLKLIESEERYKNLLEKALVGVYLIQNHELVYVNQWFTQILGLHENEVLGTNFLNYINHKDLRRVFENIQKLADGENTFLIEEVQILPPASEVMYLELQAAPTLMDGSPAILGIALDVTDKKKAKTELEYMAYHDSLTGLYNMNYVNDYLQKDFTENQSKEIPVCVMFFNLDRFKLINDSFGHQIGDQVLKIVSKRLLDLIRSIGIVVRAGGDDFILYLPNTNPTHVKDIAQFLLKEFSEPIYLEEQEIRLGASIGIATILRDDTLETALKKASSALHLAKEYGRNQYQEYSAEYGELADRRVQLEQGLRKAFERSELELYYQPKLDIFSNQITGMESLLRWNDEVLGSVSPAEFIPIAEETGLIIPIGKWVLEEACRQSKEWHKNGYSSIHVCVNISSKQFLQDDFVSMVEQILEETGLCPKFLNLEITEGIALYNVHDAVNKLEKLKQIGVSISLDDFGTGYSSLSYIKSLPIDFLKIDRSFIKDIILNYQDAAIIDSIISLAHSLGLKVVAEGVEAHQQLTALEQMGCDEIQGFYFAKPMANHDFAKFLGKKNKPSQSMNSGTPSGA</sequence>
<dbReference type="STRING" id="1499688.BN000_01199"/>
<dbReference type="InterPro" id="IPR035919">
    <property type="entry name" value="EAL_sf"/>
</dbReference>
<organism evidence="6 7">
    <name type="scientific">Neobacillus massiliamazoniensis</name>
    <dbReference type="NCBI Taxonomy" id="1499688"/>
    <lineage>
        <taxon>Bacteria</taxon>
        <taxon>Bacillati</taxon>
        <taxon>Bacillota</taxon>
        <taxon>Bacilli</taxon>
        <taxon>Bacillales</taxon>
        <taxon>Bacillaceae</taxon>
        <taxon>Neobacillus</taxon>
    </lineage>
</organism>
<dbReference type="CDD" id="cd01948">
    <property type="entry name" value="EAL"/>
    <property type="match status" value="1"/>
</dbReference>
<evidence type="ECO:0000256" key="1">
    <source>
        <dbReference type="SAM" id="Phobius"/>
    </source>
</evidence>
<dbReference type="InterPro" id="IPR013655">
    <property type="entry name" value="PAS_fold_3"/>
</dbReference>
<gene>
    <name evidence="6" type="ORF">BN000_01199</name>
</gene>
<dbReference type="Proteomes" id="UP000199087">
    <property type="component" value="Unassembled WGS sequence"/>
</dbReference>
<dbReference type="InterPro" id="IPR043128">
    <property type="entry name" value="Rev_trsase/Diguanyl_cyclase"/>
</dbReference>
<evidence type="ECO:0000313" key="6">
    <source>
        <dbReference type="EMBL" id="CRK81299.1"/>
    </source>
</evidence>
<keyword evidence="1" id="KW-0472">Membrane</keyword>
<dbReference type="InterPro" id="IPR001610">
    <property type="entry name" value="PAC"/>
</dbReference>
<feature type="domain" description="EAL" evidence="4">
    <location>
        <begin position="546"/>
        <end position="800"/>
    </location>
</feature>
<evidence type="ECO:0000313" key="7">
    <source>
        <dbReference type="Proteomes" id="UP000199087"/>
    </source>
</evidence>
<dbReference type="SUPFAM" id="SSF141868">
    <property type="entry name" value="EAL domain-like"/>
    <property type="match status" value="1"/>
</dbReference>
<dbReference type="SMART" id="SM00091">
    <property type="entry name" value="PAS"/>
    <property type="match status" value="2"/>
</dbReference>
<dbReference type="InterPro" id="IPR000014">
    <property type="entry name" value="PAS"/>
</dbReference>
<evidence type="ECO:0000259" key="2">
    <source>
        <dbReference type="PROSITE" id="PS50112"/>
    </source>
</evidence>
<dbReference type="AlphaFoldDB" id="A0A0U1NTB5"/>
<feature type="domain" description="PAS" evidence="2">
    <location>
        <begin position="251"/>
        <end position="320"/>
    </location>
</feature>
<feature type="domain" description="PAC" evidence="3">
    <location>
        <begin position="324"/>
        <end position="374"/>
    </location>
</feature>
<dbReference type="InterPro" id="IPR035965">
    <property type="entry name" value="PAS-like_dom_sf"/>
</dbReference>
<dbReference type="InterPro" id="IPR029787">
    <property type="entry name" value="Nucleotide_cyclase"/>
</dbReference>
<dbReference type="InterPro" id="IPR013767">
    <property type="entry name" value="PAS_fold"/>
</dbReference>
<dbReference type="InterPro" id="IPR000160">
    <property type="entry name" value="GGDEF_dom"/>
</dbReference>
<dbReference type="PROSITE" id="PS50113">
    <property type="entry name" value="PAC"/>
    <property type="match status" value="2"/>
</dbReference>
<dbReference type="PANTHER" id="PTHR44757:SF2">
    <property type="entry name" value="BIOFILM ARCHITECTURE MAINTENANCE PROTEIN MBAA"/>
    <property type="match status" value="1"/>
</dbReference>
<dbReference type="InterPro" id="IPR001633">
    <property type="entry name" value="EAL_dom"/>
</dbReference>
<dbReference type="Gene3D" id="3.20.20.450">
    <property type="entry name" value="EAL domain"/>
    <property type="match status" value="1"/>
</dbReference>
<feature type="domain" description="PAC" evidence="3">
    <location>
        <begin position="198"/>
        <end position="250"/>
    </location>
</feature>
<dbReference type="GO" id="GO:0006355">
    <property type="term" value="P:regulation of DNA-templated transcription"/>
    <property type="evidence" value="ECO:0007669"/>
    <property type="project" value="InterPro"/>
</dbReference>
<dbReference type="Pfam" id="PF00563">
    <property type="entry name" value="EAL"/>
    <property type="match status" value="1"/>
</dbReference>
<proteinExistence type="predicted"/>
<feature type="domain" description="GGDEF" evidence="5">
    <location>
        <begin position="406"/>
        <end position="537"/>
    </location>
</feature>
<dbReference type="Pfam" id="PF00989">
    <property type="entry name" value="PAS"/>
    <property type="match status" value="1"/>
</dbReference>
<evidence type="ECO:0000259" key="5">
    <source>
        <dbReference type="PROSITE" id="PS50887"/>
    </source>
</evidence>
<evidence type="ECO:0000259" key="3">
    <source>
        <dbReference type="PROSITE" id="PS50113"/>
    </source>
</evidence>
<feature type="transmembrane region" description="Helical" evidence="1">
    <location>
        <begin position="39"/>
        <end position="56"/>
    </location>
</feature>
<dbReference type="NCBIfam" id="TIGR00254">
    <property type="entry name" value="GGDEF"/>
    <property type="match status" value="1"/>
</dbReference>